<dbReference type="RefSeq" id="WP_194739062.1">
    <property type="nucleotide sequence ID" value="NZ_JADKYY010000005.1"/>
</dbReference>
<evidence type="ECO:0000259" key="1">
    <source>
        <dbReference type="Pfam" id="PF00535"/>
    </source>
</evidence>
<keyword evidence="3" id="KW-1185">Reference proteome</keyword>
<organism evidence="2 3">
    <name type="scientific">Planobacterium oryzisoli</name>
    <dbReference type="NCBI Taxonomy" id="2771435"/>
    <lineage>
        <taxon>Bacteria</taxon>
        <taxon>Pseudomonadati</taxon>
        <taxon>Bacteroidota</taxon>
        <taxon>Flavobacteriia</taxon>
        <taxon>Flavobacteriales</taxon>
        <taxon>Weeksellaceae</taxon>
        <taxon>Chryseobacterium group</taxon>
        <taxon>Chryseobacterium</taxon>
    </lineage>
</organism>
<evidence type="ECO:0000313" key="2">
    <source>
        <dbReference type="EMBL" id="MBF5027129.1"/>
    </source>
</evidence>
<dbReference type="CDD" id="cd00761">
    <property type="entry name" value="Glyco_tranf_GTA_type"/>
    <property type="match status" value="1"/>
</dbReference>
<dbReference type="PANTHER" id="PTHR22916:SF3">
    <property type="entry name" value="UDP-GLCNAC:BETAGAL BETA-1,3-N-ACETYLGLUCOSAMINYLTRANSFERASE-LIKE PROTEIN 1"/>
    <property type="match status" value="1"/>
</dbReference>
<proteinExistence type="predicted"/>
<protein>
    <submittedName>
        <fullName evidence="2">Glycosyltransferase</fullName>
    </submittedName>
</protein>
<dbReference type="GO" id="GO:0016758">
    <property type="term" value="F:hexosyltransferase activity"/>
    <property type="evidence" value="ECO:0007669"/>
    <property type="project" value="UniProtKB-ARBA"/>
</dbReference>
<dbReference type="Pfam" id="PF00535">
    <property type="entry name" value="Glycos_transf_2"/>
    <property type="match status" value="1"/>
</dbReference>
<dbReference type="AlphaFoldDB" id="A0A931EBI3"/>
<dbReference type="Gene3D" id="3.90.550.10">
    <property type="entry name" value="Spore Coat Polysaccharide Biosynthesis Protein SpsA, Chain A"/>
    <property type="match status" value="1"/>
</dbReference>
<name>A0A931EBI3_9FLAO</name>
<dbReference type="InterPro" id="IPR029044">
    <property type="entry name" value="Nucleotide-diphossugar_trans"/>
</dbReference>
<dbReference type="EMBL" id="JADKYY010000005">
    <property type="protein sequence ID" value="MBF5027129.1"/>
    <property type="molecule type" value="Genomic_DNA"/>
</dbReference>
<reference evidence="2" key="1">
    <citation type="submission" date="2020-11" db="EMBL/GenBank/DDBJ databases">
        <title>Genome seq and assembly of Planobacterium sp.</title>
        <authorList>
            <person name="Chhetri G."/>
        </authorList>
    </citation>
    <scope>NUCLEOTIDE SEQUENCE</scope>
    <source>
        <strain evidence="2">GCR5</strain>
    </source>
</reference>
<feature type="domain" description="Glycosyltransferase 2-like" evidence="1">
    <location>
        <begin position="4"/>
        <end position="112"/>
    </location>
</feature>
<comment type="caution">
    <text evidence="2">The sequence shown here is derived from an EMBL/GenBank/DDBJ whole genome shotgun (WGS) entry which is preliminary data.</text>
</comment>
<accession>A0A931EBI3</accession>
<gene>
    <name evidence="2" type="ORF">IC612_04885</name>
</gene>
<dbReference type="InterPro" id="IPR001173">
    <property type="entry name" value="Glyco_trans_2-like"/>
</dbReference>
<dbReference type="PANTHER" id="PTHR22916">
    <property type="entry name" value="GLYCOSYLTRANSFERASE"/>
    <property type="match status" value="1"/>
</dbReference>
<dbReference type="Proteomes" id="UP000694480">
    <property type="component" value="Unassembled WGS sequence"/>
</dbReference>
<evidence type="ECO:0000313" key="3">
    <source>
        <dbReference type="Proteomes" id="UP000694480"/>
    </source>
</evidence>
<sequence>MIISIIIPTKNRYTTLFSVVDMILSFNLNDDIEVVIQDNSDNNEQALKFVSERKAYANLKYFHSHENLSVIENSDKAVLNSSGEYVCFIGDDDGVMPNIVEVVKWMKEKGYKALKSYKPRYYWPDQKSNFLSDNTSGVLRYAEWKKQSFKVVKTSIALNKTLNKGGAVLRNLPCLYHGIVKRETLNKIYKKTETFFPGPSPDMANAVALTQVLDSFVYTDYPVVISGKSTKSTGGAGVLHQHVARIEEVKHLPSDTSVNWDNRIPKYWTGPTIWAESVIKALEAFQNYKAVESLNFEYLYAFLKVFHKKHSEEIFKNFKINKSLNLYFLMTKIFLYRLQVFIKNRIGVEKQFNNIKDMNSAVDIISSVK</sequence>
<dbReference type="SUPFAM" id="SSF53448">
    <property type="entry name" value="Nucleotide-diphospho-sugar transferases"/>
    <property type="match status" value="1"/>
</dbReference>